<dbReference type="AlphaFoldDB" id="A0AAV2RLZ8"/>
<reference evidence="2 3" key="1">
    <citation type="submission" date="2024-05" db="EMBL/GenBank/DDBJ databases">
        <authorList>
            <person name="Wallberg A."/>
        </authorList>
    </citation>
    <scope>NUCLEOTIDE SEQUENCE [LARGE SCALE GENOMIC DNA]</scope>
</reference>
<dbReference type="NCBIfam" id="TIGR01460">
    <property type="entry name" value="HAD-SF-IIA"/>
    <property type="match status" value="1"/>
</dbReference>
<dbReference type="PANTHER" id="PTHR19288:SF93">
    <property type="entry name" value="FI11325P-RELATED"/>
    <property type="match status" value="1"/>
</dbReference>
<dbReference type="InterPro" id="IPR006349">
    <property type="entry name" value="PGP_euk"/>
</dbReference>
<accession>A0AAV2RLZ8</accession>
<proteinExistence type="predicted"/>
<dbReference type="EMBL" id="CAXKWB010027548">
    <property type="protein sequence ID" value="CAL4131880.1"/>
    <property type="molecule type" value="Genomic_DNA"/>
</dbReference>
<dbReference type="InterPro" id="IPR006357">
    <property type="entry name" value="HAD-SF_hydro_IIA"/>
</dbReference>
<dbReference type="Proteomes" id="UP001497623">
    <property type="component" value="Unassembled WGS sequence"/>
</dbReference>
<dbReference type="InterPro" id="IPR023214">
    <property type="entry name" value="HAD_sf"/>
</dbReference>
<keyword evidence="3" id="KW-1185">Reference proteome</keyword>
<dbReference type="GO" id="GO:0005737">
    <property type="term" value="C:cytoplasm"/>
    <property type="evidence" value="ECO:0007669"/>
    <property type="project" value="TreeGrafter"/>
</dbReference>
<evidence type="ECO:0000313" key="3">
    <source>
        <dbReference type="Proteomes" id="UP001497623"/>
    </source>
</evidence>
<evidence type="ECO:0000313" key="2">
    <source>
        <dbReference type="EMBL" id="CAL4131880.1"/>
    </source>
</evidence>
<comment type="caution">
    <text evidence="2">The sequence shown here is derived from an EMBL/GenBank/DDBJ whole genome shotgun (WGS) entry which is preliminary data.</text>
</comment>
<keyword evidence="1" id="KW-0378">Hydrolase</keyword>
<dbReference type="Gene3D" id="3.40.50.1000">
    <property type="entry name" value="HAD superfamily/HAD-like"/>
    <property type="match status" value="2"/>
</dbReference>
<dbReference type="GO" id="GO:0016791">
    <property type="term" value="F:phosphatase activity"/>
    <property type="evidence" value="ECO:0007669"/>
    <property type="project" value="InterPro"/>
</dbReference>
<dbReference type="Pfam" id="PF13344">
    <property type="entry name" value="Hydrolase_6"/>
    <property type="match status" value="1"/>
</dbReference>
<evidence type="ECO:0008006" key="4">
    <source>
        <dbReference type="Google" id="ProtNLM"/>
    </source>
</evidence>
<evidence type="ECO:0000256" key="1">
    <source>
        <dbReference type="ARBA" id="ARBA00022801"/>
    </source>
</evidence>
<dbReference type="PANTHER" id="PTHR19288">
    <property type="entry name" value="4-NITROPHENYLPHOSPHATASE-RELATED"/>
    <property type="match status" value="1"/>
</dbReference>
<feature type="non-terminal residue" evidence="2">
    <location>
        <position position="1"/>
    </location>
</feature>
<dbReference type="Pfam" id="PF13242">
    <property type="entry name" value="Hydrolase_like"/>
    <property type="match status" value="1"/>
</dbReference>
<name>A0AAV2RLZ8_MEGNR</name>
<dbReference type="InterPro" id="IPR036412">
    <property type="entry name" value="HAD-like_sf"/>
</dbReference>
<dbReference type="NCBIfam" id="TIGR01452">
    <property type="entry name" value="PGP_euk"/>
    <property type="match status" value="1"/>
</dbReference>
<dbReference type="SUPFAM" id="SSF56784">
    <property type="entry name" value="HAD-like"/>
    <property type="match status" value="1"/>
</dbReference>
<sequence>SFVLEKMCAFRVIPCDIFHSLRRVNLLCTVTGHFSNRQMHEIHKWRNISKLLETRHLSKKNGFQICGQQQQFRHLSESNISSSSDVASGFPALLTGDNIQAFINSIDNVVTDCDGILWRGGVAIPGSADMIQRFHDMGKKVFYVTNDCNISQEDLHAKAKRLGFPGEKECFMSPTIGLAEYLKQCNFQKKVYVLGMDGIVQDLHHHGIEYCQITPEPTPEHFSPYELMTSLELDPEVGAVVVGFDHHISMSKLAKATSYVYGDNSCLFLSLAVDENNAEMKNPIIIPGTGALAKCIELASGREAVVIGKPSTTMFDLLNHEHDLDPTRTLMMGDRCNTDVLFGKNCGLHTLLVLSGHAKMELLQQYASSSDPHKRRHLPHYYLPCLGDMLTLLKT</sequence>
<gene>
    <name evidence="2" type="ORF">MNOR_LOCUS26916</name>
</gene>
<protein>
    <recommendedName>
        <fullName evidence="4">Phosphoglycolate phosphatase</fullName>
    </recommendedName>
</protein>
<organism evidence="2 3">
    <name type="scientific">Meganyctiphanes norvegica</name>
    <name type="common">Northern krill</name>
    <name type="synonym">Thysanopoda norvegica</name>
    <dbReference type="NCBI Taxonomy" id="48144"/>
    <lineage>
        <taxon>Eukaryota</taxon>
        <taxon>Metazoa</taxon>
        <taxon>Ecdysozoa</taxon>
        <taxon>Arthropoda</taxon>
        <taxon>Crustacea</taxon>
        <taxon>Multicrustacea</taxon>
        <taxon>Malacostraca</taxon>
        <taxon>Eumalacostraca</taxon>
        <taxon>Eucarida</taxon>
        <taxon>Euphausiacea</taxon>
        <taxon>Euphausiidae</taxon>
        <taxon>Meganyctiphanes</taxon>
    </lineage>
</organism>